<proteinExistence type="predicted"/>
<dbReference type="EMBL" id="BNJK01000003">
    <property type="protein sequence ID" value="GHP00911.1"/>
    <property type="molecule type" value="Genomic_DNA"/>
</dbReference>
<accession>A0A8J3IYN5</accession>
<protein>
    <submittedName>
        <fullName evidence="1">Uncharacterized protein</fullName>
    </submittedName>
</protein>
<dbReference type="AlphaFoldDB" id="A0A8J3IYN5"/>
<organism evidence="1 2">
    <name type="scientific">Reticulibacter mediterranei</name>
    <dbReference type="NCBI Taxonomy" id="2778369"/>
    <lineage>
        <taxon>Bacteria</taxon>
        <taxon>Bacillati</taxon>
        <taxon>Chloroflexota</taxon>
        <taxon>Ktedonobacteria</taxon>
        <taxon>Ktedonobacterales</taxon>
        <taxon>Reticulibacteraceae</taxon>
        <taxon>Reticulibacter</taxon>
    </lineage>
</organism>
<comment type="caution">
    <text evidence="1">The sequence shown here is derived from an EMBL/GenBank/DDBJ whole genome shotgun (WGS) entry which is preliminary data.</text>
</comment>
<reference evidence="1" key="1">
    <citation type="submission" date="2020-10" db="EMBL/GenBank/DDBJ databases">
        <title>Taxonomic study of unclassified bacteria belonging to the class Ktedonobacteria.</title>
        <authorList>
            <person name="Yabe S."/>
            <person name="Wang C.M."/>
            <person name="Zheng Y."/>
            <person name="Sakai Y."/>
            <person name="Cavaletti L."/>
            <person name="Monciardini P."/>
            <person name="Donadio S."/>
        </authorList>
    </citation>
    <scope>NUCLEOTIDE SEQUENCE</scope>
    <source>
        <strain evidence="1">ID150040</strain>
    </source>
</reference>
<gene>
    <name evidence="1" type="ORF">KSF_109580</name>
</gene>
<name>A0A8J3IYN5_9CHLR</name>
<keyword evidence="2" id="KW-1185">Reference proteome</keyword>
<evidence type="ECO:0000313" key="1">
    <source>
        <dbReference type="EMBL" id="GHP00911.1"/>
    </source>
</evidence>
<sequence length="120" mass="13096">MIDGPVSKLLWLFLFFRYFTHCLYVLLDKDILLEVAGAHEERCSNEQAYLVEELLTRLAEDGASDRWCGRIGLYVACSKGAEVSSIQIPAGGDAKGAGKDLFPIAIDQTGVGRIEGFALA</sequence>
<evidence type="ECO:0000313" key="2">
    <source>
        <dbReference type="Proteomes" id="UP000597444"/>
    </source>
</evidence>
<dbReference type="Proteomes" id="UP000597444">
    <property type="component" value="Unassembled WGS sequence"/>
</dbReference>